<evidence type="ECO:0000256" key="1">
    <source>
        <dbReference type="SAM" id="SignalP"/>
    </source>
</evidence>
<keyword evidence="3" id="KW-1185">Reference proteome</keyword>
<feature type="signal peptide" evidence="1">
    <location>
        <begin position="1"/>
        <end position="23"/>
    </location>
</feature>
<sequence>MGIVLKIFYFSLFIVLLGQETIAGGDSSCNRDVELCINRGFQDCSVFGIGETSGCLKDVSFTSARTLGNYVCSAYSDENCDGDSFGITQPGANYGFTIKSVKCEC</sequence>
<feature type="chain" id="PRO_5012837018" evidence="1">
    <location>
        <begin position="24"/>
        <end position="105"/>
    </location>
</feature>
<reference evidence="2 3" key="1">
    <citation type="submission" date="2015-04" db="EMBL/GenBank/DDBJ databases">
        <authorList>
            <person name="Syromyatnikov M.Y."/>
            <person name="Popov V.N."/>
        </authorList>
    </citation>
    <scope>NUCLEOTIDE SEQUENCE [LARGE SCALE GENOMIC DNA]</scope>
</reference>
<evidence type="ECO:0000313" key="3">
    <source>
        <dbReference type="Proteomes" id="UP000183832"/>
    </source>
</evidence>
<proteinExistence type="predicted"/>
<accession>A0A1J1HFZ2</accession>
<protein>
    <submittedName>
        <fullName evidence="2">CLUMA_CG000610, isoform A</fullName>
    </submittedName>
</protein>
<dbReference type="Proteomes" id="UP000183832">
    <property type="component" value="Unassembled WGS sequence"/>
</dbReference>
<gene>
    <name evidence="2" type="ORF">CLUMA_CG000610</name>
</gene>
<dbReference type="EMBL" id="CVRI01000002">
    <property type="protein sequence ID" value="CRK86779.1"/>
    <property type="molecule type" value="Genomic_DNA"/>
</dbReference>
<organism evidence="2 3">
    <name type="scientific">Clunio marinus</name>
    <dbReference type="NCBI Taxonomy" id="568069"/>
    <lineage>
        <taxon>Eukaryota</taxon>
        <taxon>Metazoa</taxon>
        <taxon>Ecdysozoa</taxon>
        <taxon>Arthropoda</taxon>
        <taxon>Hexapoda</taxon>
        <taxon>Insecta</taxon>
        <taxon>Pterygota</taxon>
        <taxon>Neoptera</taxon>
        <taxon>Endopterygota</taxon>
        <taxon>Diptera</taxon>
        <taxon>Nematocera</taxon>
        <taxon>Chironomoidea</taxon>
        <taxon>Chironomidae</taxon>
        <taxon>Clunio</taxon>
    </lineage>
</organism>
<keyword evidence="1" id="KW-0732">Signal</keyword>
<dbReference type="AlphaFoldDB" id="A0A1J1HFZ2"/>
<evidence type="ECO:0000313" key="2">
    <source>
        <dbReference type="EMBL" id="CRK86779.1"/>
    </source>
</evidence>
<name>A0A1J1HFZ2_9DIPT</name>